<dbReference type="InParanoid" id="B9TME8"/>
<feature type="region of interest" description="Disordered" evidence="1">
    <location>
        <begin position="201"/>
        <end position="242"/>
    </location>
</feature>
<accession>B9TME8</accession>
<dbReference type="EMBL" id="EQ988854">
    <property type="protein sequence ID" value="EEF22966.1"/>
    <property type="molecule type" value="Genomic_DNA"/>
</dbReference>
<feature type="compositionally biased region" description="Basic and acidic residues" evidence="1">
    <location>
        <begin position="231"/>
        <end position="242"/>
    </location>
</feature>
<evidence type="ECO:0000313" key="3">
    <source>
        <dbReference type="Proteomes" id="UP000008311"/>
    </source>
</evidence>
<dbReference type="Proteomes" id="UP000008311">
    <property type="component" value="Unassembled WGS sequence"/>
</dbReference>
<feature type="region of interest" description="Disordered" evidence="1">
    <location>
        <begin position="1"/>
        <end position="66"/>
    </location>
</feature>
<evidence type="ECO:0000313" key="2">
    <source>
        <dbReference type="EMBL" id="EEF22966.1"/>
    </source>
</evidence>
<proteinExistence type="predicted"/>
<reference evidence="3" key="1">
    <citation type="journal article" date="2010" name="Nat. Biotechnol.">
        <title>Draft genome sequence of the oilseed species Ricinus communis.</title>
        <authorList>
            <person name="Chan A.P."/>
            <person name="Crabtree J."/>
            <person name="Zhao Q."/>
            <person name="Lorenzi H."/>
            <person name="Orvis J."/>
            <person name="Puiu D."/>
            <person name="Melake-Berhan A."/>
            <person name="Jones K.M."/>
            <person name="Redman J."/>
            <person name="Chen G."/>
            <person name="Cahoon E.B."/>
            <person name="Gedil M."/>
            <person name="Stanke M."/>
            <person name="Haas B.J."/>
            <person name="Wortman J.R."/>
            <person name="Fraser-Liggett C.M."/>
            <person name="Ravel J."/>
            <person name="Rabinowicz P.D."/>
        </authorList>
    </citation>
    <scope>NUCLEOTIDE SEQUENCE [LARGE SCALE GENOMIC DNA]</scope>
    <source>
        <strain evidence="3">cv. Hale</strain>
    </source>
</reference>
<dbReference type="AlphaFoldDB" id="B9TME8"/>
<gene>
    <name evidence="2" type="ORF">RCOM_2158010</name>
</gene>
<organism evidence="2 3">
    <name type="scientific">Ricinus communis</name>
    <name type="common">Castor bean</name>
    <dbReference type="NCBI Taxonomy" id="3988"/>
    <lineage>
        <taxon>Eukaryota</taxon>
        <taxon>Viridiplantae</taxon>
        <taxon>Streptophyta</taxon>
        <taxon>Embryophyta</taxon>
        <taxon>Tracheophyta</taxon>
        <taxon>Spermatophyta</taxon>
        <taxon>Magnoliopsida</taxon>
        <taxon>eudicotyledons</taxon>
        <taxon>Gunneridae</taxon>
        <taxon>Pentapetalae</taxon>
        <taxon>rosids</taxon>
        <taxon>fabids</taxon>
        <taxon>Malpighiales</taxon>
        <taxon>Euphorbiaceae</taxon>
        <taxon>Acalyphoideae</taxon>
        <taxon>Acalypheae</taxon>
        <taxon>Ricinus</taxon>
    </lineage>
</organism>
<name>B9TME8_RICCO</name>
<protein>
    <submittedName>
        <fullName evidence="2">Uncharacterized protein</fullName>
    </submittedName>
</protein>
<keyword evidence="3" id="KW-1185">Reference proteome</keyword>
<sequence>MTAPPPSPPCSAASSARRQAAIYTPKRRNVRCGKVFFPSSGRRRGPENGGKASPREGLKRPSVLPLPVAHSDHPHRFLPFHIHHGGGQGRDPQCLCQSEATVQYHHRVAQIHGMVLEKSGNDVGMAFVFGHQHQFHPLRLGLGRQGREFGHAGPAPCGPEMHHDHGPHRAQVDIVAAQGGKGGAVDGRAHMILVPIAELARGHGRKRQQREQKSQRKEISQGRAPHSTLLEWDRFRLNRSET</sequence>
<feature type="compositionally biased region" description="Basic and acidic residues" evidence="1">
    <location>
        <begin position="209"/>
        <end position="220"/>
    </location>
</feature>
<evidence type="ECO:0000256" key="1">
    <source>
        <dbReference type="SAM" id="MobiDB-lite"/>
    </source>
</evidence>